<organism evidence="2 3">
    <name type="scientific">Crotalaria pallida</name>
    <name type="common">Smooth rattlebox</name>
    <name type="synonym">Crotalaria striata</name>
    <dbReference type="NCBI Taxonomy" id="3830"/>
    <lineage>
        <taxon>Eukaryota</taxon>
        <taxon>Viridiplantae</taxon>
        <taxon>Streptophyta</taxon>
        <taxon>Embryophyta</taxon>
        <taxon>Tracheophyta</taxon>
        <taxon>Spermatophyta</taxon>
        <taxon>Magnoliopsida</taxon>
        <taxon>eudicotyledons</taxon>
        <taxon>Gunneridae</taxon>
        <taxon>Pentapetalae</taxon>
        <taxon>rosids</taxon>
        <taxon>fabids</taxon>
        <taxon>Fabales</taxon>
        <taxon>Fabaceae</taxon>
        <taxon>Papilionoideae</taxon>
        <taxon>50 kb inversion clade</taxon>
        <taxon>genistoids sensu lato</taxon>
        <taxon>core genistoids</taxon>
        <taxon>Crotalarieae</taxon>
        <taxon>Crotalaria</taxon>
    </lineage>
</organism>
<dbReference type="AlphaFoldDB" id="A0AAN9HPK0"/>
<reference evidence="2 3" key="1">
    <citation type="submission" date="2024-01" db="EMBL/GenBank/DDBJ databases">
        <title>The genomes of 5 underutilized Papilionoideae crops provide insights into root nodulation and disease resistanc.</title>
        <authorList>
            <person name="Yuan L."/>
        </authorList>
    </citation>
    <scope>NUCLEOTIDE SEQUENCE [LARGE SCALE GENOMIC DNA]</scope>
    <source>
        <strain evidence="2">ZHUSHIDOU_FW_LH</strain>
        <tissue evidence="2">Leaf</tissue>
    </source>
</reference>
<dbReference type="EMBL" id="JAYWIO010000036">
    <property type="protein sequence ID" value="KAK7236558.1"/>
    <property type="molecule type" value="Genomic_DNA"/>
</dbReference>
<feature type="region of interest" description="Disordered" evidence="1">
    <location>
        <begin position="1"/>
        <end position="22"/>
    </location>
</feature>
<protein>
    <submittedName>
        <fullName evidence="2">Uncharacterized protein</fullName>
    </submittedName>
</protein>
<evidence type="ECO:0000313" key="2">
    <source>
        <dbReference type="EMBL" id="KAK7236558.1"/>
    </source>
</evidence>
<proteinExistence type="predicted"/>
<name>A0AAN9HPK0_CROPI</name>
<sequence length="172" mass="19178">MRATGRRVTSSSWIEDKDLGKPHQFHSMPGRCHHFSPEGFLKGNDERGLADNSHAGVHGRLNRQRPVPHSQHPLQSRAISPLARRSSFRSSSTMSSLDVQSVRTDMTLHVIIMGTSSSLVSSAGLLLSKDLSRDLLVEEKTTSSLPHLLMKEQQERVFERQMQNAKKAEDAA</sequence>
<feature type="region of interest" description="Disordered" evidence="1">
    <location>
        <begin position="37"/>
        <end position="75"/>
    </location>
</feature>
<evidence type="ECO:0000313" key="3">
    <source>
        <dbReference type="Proteomes" id="UP001372338"/>
    </source>
</evidence>
<keyword evidence="3" id="KW-1185">Reference proteome</keyword>
<gene>
    <name evidence="2" type="ORF">RIF29_45426</name>
</gene>
<dbReference type="Proteomes" id="UP001372338">
    <property type="component" value="Unassembled WGS sequence"/>
</dbReference>
<comment type="caution">
    <text evidence="2">The sequence shown here is derived from an EMBL/GenBank/DDBJ whole genome shotgun (WGS) entry which is preliminary data.</text>
</comment>
<evidence type="ECO:0000256" key="1">
    <source>
        <dbReference type="SAM" id="MobiDB-lite"/>
    </source>
</evidence>
<accession>A0AAN9HPK0</accession>